<feature type="compositionally biased region" description="Basic and acidic residues" evidence="1">
    <location>
        <begin position="150"/>
        <end position="169"/>
    </location>
</feature>
<keyword evidence="3" id="KW-1185">Reference proteome</keyword>
<evidence type="ECO:0000313" key="2">
    <source>
        <dbReference type="EMBL" id="VBB73267.1"/>
    </source>
</evidence>
<feature type="region of interest" description="Disordered" evidence="1">
    <location>
        <begin position="145"/>
        <end position="175"/>
    </location>
</feature>
<protein>
    <submittedName>
        <fullName evidence="2">Uncharacterized protein</fullName>
    </submittedName>
</protein>
<name>A0ABY6RY09_PODCO</name>
<proteinExistence type="predicted"/>
<reference evidence="2" key="1">
    <citation type="submission" date="2018-02" db="EMBL/GenBank/DDBJ databases">
        <authorList>
            <person name="Silar P."/>
        </authorList>
    </citation>
    <scope>NUCLEOTIDE SEQUENCE [LARGE SCALE GENOMIC DNA]</scope>
    <source>
        <strain evidence="2">T</strain>
    </source>
</reference>
<dbReference type="EMBL" id="LR026964">
    <property type="protein sequence ID" value="VBB73267.1"/>
    <property type="molecule type" value="Genomic_DNA"/>
</dbReference>
<feature type="compositionally biased region" description="Polar residues" evidence="1">
    <location>
        <begin position="91"/>
        <end position="102"/>
    </location>
</feature>
<sequence length="196" mass="21855">MGGWVTEIQVIDADDVTYLGRTSAKKKKKKLSSPRPLTGLSFSSDTYFVSVADRISLNVYIPFADTLLSPHALSKIHITPNSPTITPPANPRSSQSPATPLSRSHFPFPKSLQNQLPPSPLCGRLHTSHSHHPCHLDFLKIAHSSRTQPRRGDDQPRQRSPKIDNDVSKRCNRYPSSVTPIRDLLAHHFSHSERTS</sequence>
<dbReference type="Proteomes" id="UP000280685">
    <property type="component" value="Chromosome 1"/>
</dbReference>
<organism evidence="2 3">
    <name type="scientific">Podospora comata</name>
    <dbReference type="NCBI Taxonomy" id="48703"/>
    <lineage>
        <taxon>Eukaryota</taxon>
        <taxon>Fungi</taxon>
        <taxon>Dikarya</taxon>
        <taxon>Ascomycota</taxon>
        <taxon>Pezizomycotina</taxon>
        <taxon>Sordariomycetes</taxon>
        <taxon>Sordariomycetidae</taxon>
        <taxon>Sordariales</taxon>
        <taxon>Podosporaceae</taxon>
        <taxon>Podospora</taxon>
    </lineage>
</organism>
<accession>A0ABY6RY09</accession>
<evidence type="ECO:0000313" key="3">
    <source>
        <dbReference type="Proteomes" id="UP000280685"/>
    </source>
</evidence>
<feature type="region of interest" description="Disordered" evidence="1">
    <location>
        <begin position="79"/>
        <end position="126"/>
    </location>
</feature>
<evidence type="ECO:0000256" key="1">
    <source>
        <dbReference type="SAM" id="MobiDB-lite"/>
    </source>
</evidence>
<gene>
    <name evidence="2" type="ORF">PODCO_117168</name>
</gene>